<protein>
    <recommendedName>
        <fullName evidence="3">SinR family protein</fullName>
    </recommendedName>
</protein>
<evidence type="ECO:0000313" key="2">
    <source>
        <dbReference type="Proteomes" id="UP001484179"/>
    </source>
</evidence>
<evidence type="ECO:0000313" key="1">
    <source>
        <dbReference type="EMBL" id="WZW53240.1"/>
    </source>
</evidence>
<dbReference type="EMBL" id="CP150849">
    <property type="protein sequence ID" value="WZW53240.1"/>
    <property type="molecule type" value="Genomic_DNA"/>
</dbReference>
<gene>
    <name evidence="1" type="ORF">WN985_12755</name>
</gene>
<evidence type="ECO:0008006" key="3">
    <source>
        <dbReference type="Google" id="ProtNLM"/>
    </source>
</evidence>
<proteinExistence type="predicted"/>
<dbReference type="Proteomes" id="UP001484179">
    <property type="component" value="Chromosome 1"/>
</dbReference>
<sequence length="91" mass="10358">MTTFIVGYDLTHKDGHDYTNLINALKTSFSNWWHHLDSTWVIVTNKTTVQVRDCLSPHMHRDDKLIVVQSAGAAAWSGFNQEGSVWLKSNI</sequence>
<keyword evidence="2" id="KW-1185">Reference proteome</keyword>
<reference evidence="1 2" key="1">
    <citation type="submission" date="2024-04" db="EMBL/GenBank/DDBJ databases">
        <title>Biological Control Activity of Plant Growth Promoting Rhizobacteria Burkholderia pyrrocinia BX1 against Tobacco black shank Introduction Tobacco black shank (TBS) caused by the oomycete Phytophthora. nicotianae (P. nicotianae) has become a destructive soil.</title>
        <authorList>
            <person name="Liu X."/>
            <person name="Shu C."/>
        </authorList>
    </citation>
    <scope>NUCLEOTIDE SEQUENCE [LARGE SCALE GENOMIC DNA]</scope>
    <source>
        <strain evidence="1 2">BX1</strain>
    </source>
</reference>
<name>A0ABZ3BFT8_BURPY</name>
<organism evidence="1 2">
    <name type="scientific">Burkholderia pyrrocinia</name>
    <name type="common">Pseudomonas pyrrocinia</name>
    <dbReference type="NCBI Taxonomy" id="60550"/>
    <lineage>
        <taxon>Bacteria</taxon>
        <taxon>Pseudomonadati</taxon>
        <taxon>Pseudomonadota</taxon>
        <taxon>Betaproteobacteria</taxon>
        <taxon>Burkholderiales</taxon>
        <taxon>Burkholderiaceae</taxon>
        <taxon>Burkholderia</taxon>
        <taxon>Burkholderia cepacia complex</taxon>
    </lineage>
</organism>
<accession>A0ABZ3BFT8</accession>
<dbReference type="RefSeq" id="WP_342307464.1">
    <property type="nucleotide sequence ID" value="NZ_CP150849.1"/>
</dbReference>